<accession>A0AAV5UZE9</accession>
<name>A0AAV5UZE9_9BILA</name>
<feature type="non-terminal residue" evidence="2">
    <location>
        <position position="206"/>
    </location>
</feature>
<sequence length="206" mass="22807">RPPHPNSVTASRPTVSTTQPIAAGTRHAVSSNSATVTTAPPKIVPAIKSKPLVIVDEHKLSKRLLADPHACFGCRAVEKPEKHPPHACPFCGLVIEGAERVEHVKDSHPDRYNGFAPFMCILKECDYRTISRRLMRGHCLAIHSPLFDKWELQGRFKFDCDTVCPLCPNPIPLDDIKQLRMHARIVHEMMPAILCGSCCETCTTTA</sequence>
<gene>
    <name evidence="2" type="ORF">PFISCL1PPCAC_2845</name>
</gene>
<reference evidence="2" key="1">
    <citation type="submission" date="2023-10" db="EMBL/GenBank/DDBJ databases">
        <title>Genome assembly of Pristionchus species.</title>
        <authorList>
            <person name="Yoshida K."/>
            <person name="Sommer R.J."/>
        </authorList>
    </citation>
    <scope>NUCLEOTIDE SEQUENCE</scope>
    <source>
        <strain evidence="2">RS5133</strain>
    </source>
</reference>
<feature type="non-terminal residue" evidence="2">
    <location>
        <position position="1"/>
    </location>
</feature>
<dbReference type="InterPro" id="IPR013087">
    <property type="entry name" value="Znf_C2H2_type"/>
</dbReference>
<evidence type="ECO:0000313" key="3">
    <source>
        <dbReference type="Proteomes" id="UP001432322"/>
    </source>
</evidence>
<keyword evidence="3" id="KW-1185">Reference proteome</keyword>
<dbReference type="Proteomes" id="UP001432322">
    <property type="component" value="Unassembled WGS sequence"/>
</dbReference>
<dbReference type="SMART" id="SM00355">
    <property type="entry name" value="ZnF_C2H2"/>
    <property type="match status" value="3"/>
</dbReference>
<comment type="caution">
    <text evidence="2">The sequence shown here is derived from an EMBL/GenBank/DDBJ whole genome shotgun (WGS) entry which is preliminary data.</text>
</comment>
<dbReference type="EMBL" id="BTSY01000001">
    <property type="protein sequence ID" value="GMT11548.1"/>
    <property type="molecule type" value="Genomic_DNA"/>
</dbReference>
<proteinExistence type="predicted"/>
<feature type="domain" description="C2H2-type" evidence="1">
    <location>
        <begin position="162"/>
        <end position="187"/>
    </location>
</feature>
<feature type="domain" description="C2H2-type" evidence="1">
    <location>
        <begin position="118"/>
        <end position="143"/>
    </location>
</feature>
<dbReference type="AlphaFoldDB" id="A0AAV5UZE9"/>
<organism evidence="2 3">
    <name type="scientific">Pristionchus fissidentatus</name>
    <dbReference type="NCBI Taxonomy" id="1538716"/>
    <lineage>
        <taxon>Eukaryota</taxon>
        <taxon>Metazoa</taxon>
        <taxon>Ecdysozoa</taxon>
        <taxon>Nematoda</taxon>
        <taxon>Chromadorea</taxon>
        <taxon>Rhabditida</taxon>
        <taxon>Rhabditina</taxon>
        <taxon>Diplogasteromorpha</taxon>
        <taxon>Diplogasteroidea</taxon>
        <taxon>Neodiplogasteridae</taxon>
        <taxon>Pristionchus</taxon>
    </lineage>
</organism>
<feature type="domain" description="C2H2-type" evidence="1">
    <location>
        <begin position="86"/>
        <end position="108"/>
    </location>
</feature>
<evidence type="ECO:0000313" key="2">
    <source>
        <dbReference type="EMBL" id="GMT11548.1"/>
    </source>
</evidence>
<evidence type="ECO:0000259" key="1">
    <source>
        <dbReference type="SMART" id="SM00355"/>
    </source>
</evidence>
<protein>
    <recommendedName>
        <fullName evidence="1">C2H2-type domain-containing protein</fullName>
    </recommendedName>
</protein>